<evidence type="ECO:0000313" key="2">
    <source>
        <dbReference type="Proteomes" id="UP000315295"/>
    </source>
</evidence>
<evidence type="ECO:0000313" key="1">
    <source>
        <dbReference type="EMBL" id="TQD74865.1"/>
    </source>
</evidence>
<dbReference type="EMBL" id="VIEB01001147">
    <property type="protein sequence ID" value="TQD74865.1"/>
    <property type="molecule type" value="Genomic_DNA"/>
</dbReference>
<comment type="caution">
    <text evidence="1">The sequence shown here is derived from an EMBL/GenBank/DDBJ whole genome shotgun (WGS) entry which is preliminary data.</text>
</comment>
<reference evidence="1 2" key="1">
    <citation type="journal article" date="2019" name="G3 (Bethesda)">
        <title>Sequencing of a Wild Apple (Malus baccata) Genome Unravels the Differences Between Cultivated and Wild Apple Species Regarding Disease Resistance and Cold Tolerance.</title>
        <authorList>
            <person name="Chen X."/>
        </authorList>
    </citation>
    <scope>NUCLEOTIDE SEQUENCE [LARGE SCALE GENOMIC DNA]</scope>
    <source>
        <strain evidence="2">cv. Shandingzi</strain>
        <tissue evidence="1">Leaves</tissue>
    </source>
</reference>
<dbReference type="AlphaFoldDB" id="A0A540KKX0"/>
<proteinExistence type="predicted"/>
<gene>
    <name evidence="1" type="ORF">C1H46_039597</name>
</gene>
<dbReference type="Proteomes" id="UP000315295">
    <property type="component" value="Unassembled WGS sequence"/>
</dbReference>
<protein>
    <submittedName>
        <fullName evidence="1">Uncharacterized protein</fullName>
    </submittedName>
</protein>
<organism evidence="1 2">
    <name type="scientific">Malus baccata</name>
    <name type="common">Siberian crab apple</name>
    <name type="synonym">Pyrus baccata</name>
    <dbReference type="NCBI Taxonomy" id="106549"/>
    <lineage>
        <taxon>Eukaryota</taxon>
        <taxon>Viridiplantae</taxon>
        <taxon>Streptophyta</taxon>
        <taxon>Embryophyta</taxon>
        <taxon>Tracheophyta</taxon>
        <taxon>Spermatophyta</taxon>
        <taxon>Magnoliopsida</taxon>
        <taxon>eudicotyledons</taxon>
        <taxon>Gunneridae</taxon>
        <taxon>Pentapetalae</taxon>
        <taxon>rosids</taxon>
        <taxon>fabids</taxon>
        <taxon>Rosales</taxon>
        <taxon>Rosaceae</taxon>
        <taxon>Amygdaloideae</taxon>
        <taxon>Maleae</taxon>
        <taxon>Malus</taxon>
    </lineage>
</organism>
<sequence length="53" mass="5898">MANLPNIVRHECKNGFVDPTLGSPFPQVLRLTAQALHEEDAPLTLPQNPMPDY</sequence>
<name>A0A540KKX0_MALBA</name>
<accession>A0A540KKX0</accession>
<keyword evidence="2" id="KW-1185">Reference proteome</keyword>
<dbReference type="STRING" id="106549.A0A540KKX0"/>